<gene>
    <name evidence="3" type="ORF">EJ08DRAFT_586883</name>
</gene>
<sequence>MLRPVLFVHSPNNSSRSTSSTTVADLDNQTFTLPDGRALGYSEYGTPTGHPLFFLHGYPSSRLEAKGIHNIALKRNLRIIAPERPGFGLSTFQPDFHILDWPKDVLSLADSLQSKKFAIVGGSGGGPFALACAKVLPQERMSAVGILAGAAPWKGEARKYVSWDRRCLYFVAVHFPMLLRVLTDGTIGLLRKFVQTEYAKRRIDAFIEQAPKIGADIESRPIAEQREDFLRIVFEAFAQGSRGMVHETQLLGGDWGIKFEDITYAKILVWHPVLDKNVPVEMVRYMVKRLPHATLREFEGRTHYDVAIHLEEMMDELVGVVEK</sequence>
<protein>
    <submittedName>
        <fullName evidence="3">Alpha/beta hydrolase</fullName>
    </submittedName>
</protein>
<evidence type="ECO:0000259" key="2">
    <source>
        <dbReference type="Pfam" id="PF12697"/>
    </source>
</evidence>
<accession>A0A9P4TYQ8</accession>
<keyword evidence="3" id="KW-0378">Hydrolase</keyword>
<organism evidence="3 4">
    <name type="scientific">Tothia fuscella</name>
    <dbReference type="NCBI Taxonomy" id="1048955"/>
    <lineage>
        <taxon>Eukaryota</taxon>
        <taxon>Fungi</taxon>
        <taxon>Dikarya</taxon>
        <taxon>Ascomycota</taxon>
        <taxon>Pezizomycotina</taxon>
        <taxon>Dothideomycetes</taxon>
        <taxon>Pleosporomycetidae</taxon>
        <taxon>Venturiales</taxon>
        <taxon>Cylindrosympodiaceae</taxon>
        <taxon>Tothia</taxon>
    </lineage>
</organism>
<proteinExistence type="predicted"/>
<name>A0A9P4TYQ8_9PEZI</name>
<dbReference type="InterPro" id="IPR029058">
    <property type="entry name" value="AB_hydrolase_fold"/>
</dbReference>
<dbReference type="GO" id="GO:0016787">
    <property type="term" value="F:hydrolase activity"/>
    <property type="evidence" value="ECO:0007669"/>
    <property type="project" value="UniProtKB-KW"/>
</dbReference>
<evidence type="ECO:0000256" key="1">
    <source>
        <dbReference type="SAM" id="MobiDB-lite"/>
    </source>
</evidence>
<dbReference type="Gene3D" id="3.40.50.1820">
    <property type="entry name" value="alpha/beta hydrolase"/>
    <property type="match status" value="1"/>
</dbReference>
<reference evidence="3" key="1">
    <citation type="journal article" date="2020" name="Stud. Mycol.">
        <title>101 Dothideomycetes genomes: a test case for predicting lifestyles and emergence of pathogens.</title>
        <authorList>
            <person name="Haridas S."/>
            <person name="Albert R."/>
            <person name="Binder M."/>
            <person name="Bloem J."/>
            <person name="Labutti K."/>
            <person name="Salamov A."/>
            <person name="Andreopoulos B."/>
            <person name="Baker S."/>
            <person name="Barry K."/>
            <person name="Bills G."/>
            <person name="Bluhm B."/>
            <person name="Cannon C."/>
            <person name="Castanera R."/>
            <person name="Culley D."/>
            <person name="Daum C."/>
            <person name="Ezra D."/>
            <person name="Gonzalez J."/>
            <person name="Henrissat B."/>
            <person name="Kuo A."/>
            <person name="Liang C."/>
            <person name="Lipzen A."/>
            <person name="Lutzoni F."/>
            <person name="Magnuson J."/>
            <person name="Mondo S."/>
            <person name="Nolan M."/>
            <person name="Ohm R."/>
            <person name="Pangilinan J."/>
            <person name="Park H.-J."/>
            <person name="Ramirez L."/>
            <person name="Alfaro M."/>
            <person name="Sun H."/>
            <person name="Tritt A."/>
            <person name="Yoshinaga Y."/>
            <person name="Zwiers L.-H."/>
            <person name="Turgeon B."/>
            <person name="Goodwin S."/>
            <person name="Spatafora J."/>
            <person name="Crous P."/>
            <person name="Grigoriev I."/>
        </authorList>
    </citation>
    <scope>NUCLEOTIDE SEQUENCE</scope>
    <source>
        <strain evidence="3">CBS 130266</strain>
    </source>
</reference>
<evidence type="ECO:0000313" key="3">
    <source>
        <dbReference type="EMBL" id="KAF2431674.1"/>
    </source>
</evidence>
<dbReference type="EMBL" id="MU007030">
    <property type="protein sequence ID" value="KAF2431674.1"/>
    <property type="molecule type" value="Genomic_DNA"/>
</dbReference>
<dbReference type="OrthoDB" id="294702at2759"/>
<dbReference type="AlphaFoldDB" id="A0A9P4TYQ8"/>
<keyword evidence="4" id="KW-1185">Reference proteome</keyword>
<feature type="region of interest" description="Disordered" evidence="1">
    <location>
        <begin position="8"/>
        <end position="27"/>
    </location>
</feature>
<dbReference type="SUPFAM" id="SSF53474">
    <property type="entry name" value="alpha/beta-Hydrolases"/>
    <property type="match status" value="1"/>
</dbReference>
<dbReference type="PANTHER" id="PTHR45763">
    <property type="entry name" value="HYDROLASE, ALPHA/BETA FOLD FAMILY PROTEIN, EXPRESSED-RELATED"/>
    <property type="match status" value="1"/>
</dbReference>
<dbReference type="InterPro" id="IPR000073">
    <property type="entry name" value="AB_hydrolase_1"/>
</dbReference>
<dbReference type="Proteomes" id="UP000800235">
    <property type="component" value="Unassembled WGS sequence"/>
</dbReference>
<evidence type="ECO:0000313" key="4">
    <source>
        <dbReference type="Proteomes" id="UP000800235"/>
    </source>
</evidence>
<feature type="domain" description="AB hydrolase-1" evidence="2">
    <location>
        <begin position="52"/>
        <end position="318"/>
    </location>
</feature>
<comment type="caution">
    <text evidence="3">The sequence shown here is derived from an EMBL/GenBank/DDBJ whole genome shotgun (WGS) entry which is preliminary data.</text>
</comment>
<dbReference type="Pfam" id="PF12697">
    <property type="entry name" value="Abhydrolase_6"/>
    <property type="match status" value="1"/>
</dbReference>
<dbReference type="PANTHER" id="PTHR45763:SF46">
    <property type="entry name" value="AB HYDROLASE-1 DOMAIN-CONTAINING PROTEIN"/>
    <property type="match status" value="1"/>
</dbReference>